<proteinExistence type="predicted"/>
<reference evidence="2" key="2">
    <citation type="submission" date="2015-01" db="EMBL/GenBank/DDBJ databases">
        <title>Evolutionary Origins and Diversification of the Mycorrhizal Mutualists.</title>
        <authorList>
            <consortium name="DOE Joint Genome Institute"/>
            <consortium name="Mycorrhizal Genomics Consortium"/>
            <person name="Kohler A."/>
            <person name="Kuo A."/>
            <person name="Nagy L.G."/>
            <person name="Floudas D."/>
            <person name="Copeland A."/>
            <person name="Barry K.W."/>
            <person name="Cichocki N."/>
            <person name="Veneault-Fourrey C."/>
            <person name="LaButti K."/>
            <person name="Lindquist E.A."/>
            <person name="Lipzen A."/>
            <person name="Lundell T."/>
            <person name="Morin E."/>
            <person name="Murat C."/>
            <person name="Riley R."/>
            <person name="Ohm R."/>
            <person name="Sun H."/>
            <person name="Tunlid A."/>
            <person name="Henrissat B."/>
            <person name="Grigoriev I.V."/>
            <person name="Hibbett D.S."/>
            <person name="Martin F."/>
        </authorList>
    </citation>
    <scope>NUCLEOTIDE SEQUENCE [LARGE SCALE GENOMIC DNA]</scope>
    <source>
        <strain evidence="2">F 1598</strain>
    </source>
</reference>
<dbReference type="STRING" id="765440.A0A0C3FHR4"/>
<dbReference type="AlphaFoldDB" id="A0A0C3FHR4"/>
<dbReference type="EMBL" id="KN833011">
    <property type="protein sequence ID" value="KIM79099.1"/>
    <property type="molecule type" value="Genomic_DNA"/>
</dbReference>
<keyword evidence="2" id="KW-1185">Reference proteome</keyword>
<accession>A0A0C3FHR4</accession>
<dbReference type="InParanoid" id="A0A0C3FHR4"/>
<name>A0A0C3FHR4_PILCF</name>
<protein>
    <submittedName>
        <fullName evidence="1">Uncharacterized protein</fullName>
    </submittedName>
</protein>
<evidence type="ECO:0000313" key="2">
    <source>
        <dbReference type="Proteomes" id="UP000054166"/>
    </source>
</evidence>
<reference evidence="1 2" key="1">
    <citation type="submission" date="2014-04" db="EMBL/GenBank/DDBJ databases">
        <authorList>
            <consortium name="DOE Joint Genome Institute"/>
            <person name="Kuo A."/>
            <person name="Tarkka M."/>
            <person name="Buscot F."/>
            <person name="Kohler A."/>
            <person name="Nagy L.G."/>
            <person name="Floudas D."/>
            <person name="Copeland A."/>
            <person name="Barry K.W."/>
            <person name="Cichocki N."/>
            <person name="Veneault-Fourrey C."/>
            <person name="LaButti K."/>
            <person name="Lindquist E.A."/>
            <person name="Lipzen A."/>
            <person name="Lundell T."/>
            <person name="Morin E."/>
            <person name="Murat C."/>
            <person name="Sun H."/>
            <person name="Tunlid A."/>
            <person name="Henrissat B."/>
            <person name="Grigoriev I.V."/>
            <person name="Hibbett D.S."/>
            <person name="Martin F."/>
            <person name="Nordberg H.P."/>
            <person name="Cantor M.N."/>
            <person name="Hua S.X."/>
        </authorList>
    </citation>
    <scope>NUCLEOTIDE SEQUENCE [LARGE SCALE GENOMIC DNA]</scope>
    <source>
        <strain evidence="1 2">F 1598</strain>
    </source>
</reference>
<sequence>MGLVGISWSVTNVPASGLTTITFPFSIADSPHQTGYFFAQQFNFNGQSDVGYTGLQPRPDSGGKPVIHAAFSSFIDGTTTADSNCTPGADGGPGVSCAVEFSAPYQDGYQLVVRNTGGTTWDGTVVDTTTGSSVHIGSWTLPSGTGGIKGSQVGFVEYYPWNSGTHTCSSLPFTSVTFGVPTTGGAIGSLGNAYEYGDCVGKVAFKSQRTSQGVQVQVGF</sequence>
<gene>
    <name evidence="1" type="ORF">PILCRDRAFT_98226</name>
</gene>
<evidence type="ECO:0000313" key="1">
    <source>
        <dbReference type="EMBL" id="KIM79099.1"/>
    </source>
</evidence>
<dbReference type="Proteomes" id="UP000054166">
    <property type="component" value="Unassembled WGS sequence"/>
</dbReference>
<dbReference type="OrthoDB" id="4935642at2759"/>
<dbReference type="HOGENOM" id="CLU_083946_0_0_1"/>
<organism evidence="1 2">
    <name type="scientific">Piloderma croceum (strain F 1598)</name>
    <dbReference type="NCBI Taxonomy" id="765440"/>
    <lineage>
        <taxon>Eukaryota</taxon>
        <taxon>Fungi</taxon>
        <taxon>Dikarya</taxon>
        <taxon>Basidiomycota</taxon>
        <taxon>Agaricomycotina</taxon>
        <taxon>Agaricomycetes</taxon>
        <taxon>Agaricomycetidae</taxon>
        <taxon>Atheliales</taxon>
        <taxon>Atheliaceae</taxon>
        <taxon>Piloderma</taxon>
    </lineage>
</organism>